<feature type="domain" description="DUF4340" evidence="1">
    <location>
        <begin position="70"/>
        <end position="244"/>
    </location>
</feature>
<dbReference type="Proteomes" id="UP000614272">
    <property type="component" value="Unassembled WGS sequence"/>
</dbReference>
<gene>
    <name evidence="2" type="ORF">GCM10011357_10110</name>
</gene>
<keyword evidence="3" id="KW-1185">Reference proteome</keyword>
<evidence type="ECO:0000313" key="3">
    <source>
        <dbReference type="Proteomes" id="UP000614272"/>
    </source>
</evidence>
<evidence type="ECO:0000259" key="1">
    <source>
        <dbReference type="Pfam" id="PF14238"/>
    </source>
</evidence>
<dbReference type="RefSeq" id="WP_099033947.1">
    <property type="nucleotide sequence ID" value="NZ_BMGJ01000003.1"/>
</dbReference>
<accession>A0ABQ1R7B2</accession>
<organism evidence="2 3">
    <name type="scientific">Lacimicrobium alkaliphilum</name>
    <dbReference type="NCBI Taxonomy" id="1526571"/>
    <lineage>
        <taxon>Bacteria</taxon>
        <taxon>Pseudomonadati</taxon>
        <taxon>Pseudomonadota</taxon>
        <taxon>Gammaproteobacteria</taxon>
        <taxon>Alteromonadales</taxon>
        <taxon>Alteromonadaceae</taxon>
        <taxon>Lacimicrobium</taxon>
    </lineage>
</organism>
<dbReference type="EMBL" id="BMGJ01000003">
    <property type="protein sequence ID" value="GGD56489.1"/>
    <property type="molecule type" value="Genomic_DNA"/>
</dbReference>
<dbReference type="InterPro" id="IPR025641">
    <property type="entry name" value="DUF4340"/>
</dbReference>
<protein>
    <recommendedName>
        <fullName evidence="1">DUF4340 domain-containing protein</fullName>
    </recommendedName>
</protein>
<proteinExistence type="predicted"/>
<comment type="caution">
    <text evidence="2">The sequence shown here is derived from an EMBL/GenBank/DDBJ whole genome shotgun (WGS) entry which is preliminary data.</text>
</comment>
<reference evidence="3" key="1">
    <citation type="journal article" date="2019" name="Int. J. Syst. Evol. Microbiol.">
        <title>The Global Catalogue of Microorganisms (GCM) 10K type strain sequencing project: providing services to taxonomists for standard genome sequencing and annotation.</title>
        <authorList>
            <consortium name="The Broad Institute Genomics Platform"/>
            <consortium name="The Broad Institute Genome Sequencing Center for Infectious Disease"/>
            <person name="Wu L."/>
            <person name="Ma J."/>
        </authorList>
    </citation>
    <scope>NUCLEOTIDE SEQUENCE [LARGE SCALE GENOMIC DNA]</scope>
    <source>
        <strain evidence="3">CGMCC 1.12923</strain>
    </source>
</reference>
<dbReference type="Pfam" id="PF14238">
    <property type="entry name" value="DUF4340"/>
    <property type="match status" value="1"/>
</dbReference>
<name>A0ABQ1R7B2_9ALTE</name>
<sequence>MQKHLLSLLLISLLGLLAGYLLLSGNPQNTELQNGPLVPELQESADAVNEITVLTTSGEHIEVVLDQGLWRMSSHGHYPVDQQKLATLLQDVVNARKLQPKTDREDQLYRLGLAKSEQGQAAEVSISSDEDSWQLMVGNKPSSGLGHYLRFANSSQAWLVDQSLSLPVSASDWMRQPILDVSVDEVVSLARMDNHNWEIYRDTTDASFQLQPMKEGEQLRYEGVLESFVSNIINLSFEQLVDADNAFWDTLTPAAEFQMVLKDGRQVALKLAKADELHYAALSVESGSPYWQNWFYQISGFSSKQLLKSPSDFIAEGAEPEEKLPVNPGTGME</sequence>
<evidence type="ECO:0000313" key="2">
    <source>
        <dbReference type="EMBL" id="GGD56489.1"/>
    </source>
</evidence>